<feature type="domain" description="DUF6699" evidence="1">
    <location>
        <begin position="344"/>
        <end position="461"/>
    </location>
</feature>
<sequence length="480" mass="54240">MHYHIYREQLTSLFHGHALWQPDGPDPTGVSVGDVGYVREGRFFRMFNVLLEWNDPLNYSLCEPEPYTRLDLGPFVNIRELRFSKGDHYSPHVTPFRETINNPMAAGPDDCKSQQGALLTLPQNGLRKDVVRKKVFKDYIRDNVDSWYSFAQRMGLDVERMEDLIFITGCTMATSWGVAAFVDDTEDAEVLLGFRAKRVLIWTKLKGAAESLPDDPHNGREDKNHKIQVTRVPDVPSYRDPVIGVLDYIAENCPDNTVAIAHDDDLRLVEQVDTFTADAVASFLLQNEIGVLVENGAAILHDDDDDEVPDNKKAIFYAAAELAGELVPFVLHPVLSTYLLKLDIANQPVEHDYDLPKEDITSPASHPPMHLLKLENHQGYPKTIIVQACNDAPSIGITVQDVLRTIHEDVRTLSRRREWTKLSAEERAQVDTTFRERCGAGKMLGRGPCRIDYLRGRDRLQILPKFSLSGLHPQSTMTNT</sequence>
<comment type="caution">
    <text evidence="2">The sequence shown here is derived from an EMBL/GenBank/DDBJ whole genome shotgun (WGS) entry which is preliminary data.</text>
</comment>
<keyword evidence="3" id="KW-1185">Reference proteome</keyword>
<dbReference type="Proteomes" id="UP000759537">
    <property type="component" value="Unassembled WGS sequence"/>
</dbReference>
<accession>A0A9P5MMN6</accession>
<name>A0A9P5MMN6_9AGAM</name>
<evidence type="ECO:0000259" key="1">
    <source>
        <dbReference type="Pfam" id="PF20415"/>
    </source>
</evidence>
<dbReference type="OrthoDB" id="2662290at2759"/>
<proteinExistence type="predicted"/>
<gene>
    <name evidence="2" type="ORF">DFH94DRAFT_847419</name>
</gene>
<evidence type="ECO:0000313" key="2">
    <source>
        <dbReference type="EMBL" id="KAF8471457.1"/>
    </source>
</evidence>
<dbReference type="AlphaFoldDB" id="A0A9P5MMN6"/>
<reference evidence="2" key="2">
    <citation type="journal article" date="2020" name="Nat. Commun.">
        <title>Large-scale genome sequencing of mycorrhizal fungi provides insights into the early evolution of symbiotic traits.</title>
        <authorList>
            <person name="Miyauchi S."/>
            <person name="Kiss E."/>
            <person name="Kuo A."/>
            <person name="Drula E."/>
            <person name="Kohler A."/>
            <person name="Sanchez-Garcia M."/>
            <person name="Morin E."/>
            <person name="Andreopoulos B."/>
            <person name="Barry K.W."/>
            <person name="Bonito G."/>
            <person name="Buee M."/>
            <person name="Carver A."/>
            <person name="Chen C."/>
            <person name="Cichocki N."/>
            <person name="Clum A."/>
            <person name="Culley D."/>
            <person name="Crous P.W."/>
            <person name="Fauchery L."/>
            <person name="Girlanda M."/>
            <person name="Hayes R.D."/>
            <person name="Keri Z."/>
            <person name="LaButti K."/>
            <person name="Lipzen A."/>
            <person name="Lombard V."/>
            <person name="Magnuson J."/>
            <person name="Maillard F."/>
            <person name="Murat C."/>
            <person name="Nolan M."/>
            <person name="Ohm R.A."/>
            <person name="Pangilinan J."/>
            <person name="Pereira M.F."/>
            <person name="Perotto S."/>
            <person name="Peter M."/>
            <person name="Pfister S."/>
            <person name="Riley R."/>
            <person name="Sitrit Y."/>
            <person name="Stielow J.B."/>
            <person name="Szollosi G."/>
            <person name="Zifcakova L."/>
            <person name="Stursova M."/>
            <person name="Spatafora J.W."/>
            <person name="Tedersoo L."/>
            <person name="Vaario L.M."/>
            <person name="Yamada A."/>
            <person name="Yan M."/>
            <person name="Wang P."/>
            <person name="Xu J."/>
            <person name="Bruns T."/>
            <person name="Baldrian P."/>
            <person name="Vilgalys R."/>
            <person name="Dunand C."/>
            <person name="Henrissat B."/>
            <person name="Grigoriev I.V."/>
            <person name="Hibbett D."/>
            <person name="Nagy L.G."/>
            <person name="Martin F.M."/>
        </authorList>
    </citation>
    <scope>NUCLEOTIDE SEQUENCE</scope>
    <source>
        <strain evidence="2">Prilba</strain>
    </source>
</reference>
<evidence type="ECO:0000313" key="3">
    <source>
        <dbReference type="Proteomes" id="UP000759537"/>
    </source>
</evidence>
<protein>
    <recommendedName>
        <fullName evidence="1">DUF6699 domain-containing protein</fullName>
    </recommendedName>
</protein>
<dbReference type="InterPro" id="IPR046522">
    <property type="entry name" value="DUF6699"/>
</dbReference>
<dbReference type="Pfam" id="PF20415">
    <property type="entry name" value="DUF6699"/>
    <property type="match status" value="1"/>
</dbReference>
<organism evidence="2 3">
    <name type="scientific">Russula ochroleuca</name>
    <dbReference type="NCBI Taxonomy" id="152965"/>
    <lineage>
        <taxon>Eukaryota</taxon>
        <taxon>Fungi</taxon>
        <taxon>Dikarya</taxon>
        <taxon>Basidiomycota</taxon>
        <taxon>Agaricomycotina</taxon>
        <taxon>Agaricomycetes</taxon>
        <taxon>Russulales</taxon>
        <taxon>Russulaceae</taxon>
        <taxon>Russula</taxon>
    </lineage>
</organism>
<dbReference type="EMBL" id="WHVB01000023">
    <property type="protein sequence ID" value="KAF8471457.1"/>
    <property type="molecule type" value="Genomic_DNA"/>
</dbReference>
<reference evidence="2" key="1">
    <citation type="submission" date="2019-10" db="EMBL/GenBank/DDBJ databases">
        <authorList>
            <consortium name="DOE Joint Genome Institute"/>
            <person name="Kuo A."/>
            <person name="Miyauchi S."/>
            <person name="Kiss E."/>
            <person name="Drula E."/>
            <person name="Kohler A."/>
            <person name="Sanchez-Garcia M."/>
            <person name="Andreopoulos B."/>
            <person name="Barry K.W."/>
            <person name="Bonito G."/>
            <person name="Buee M."/>
            <person name="Carver A."/>
            <person name="Chen C."/>
            <person name="Cichocki N."/>
            <person name="Clum A."/>
            <person name="Culley D."/>
            <person name="Crous P.W."/>
            <person name="Fauchery L."/>
            <person name="Girlanda M."/>
            <person name="Hayes R."/>
            <person name="Keri Z."/>
            <person name="LaButti K."/>
            <person name="Lipzen A."/>
            <person name="Lombard V."/>
            <person name="Magnuson J."/>
            <person name="Maillard F."/>
            <person name="Morin E."/>
            <person name="Murat C."/>
            <person name="Nolan M."/>
            <person name="Ohm R."/>
            <person name="Pangilinan J."/>
            <person name="Pereira M."/>
            <person name="Perotto S."/>
            <person name="Peter M."/>
            <person name="Riley R."/>
            <person name="Sitrit Y."/>
            <person name="Stielow B."/>
            <person name="Szollosi G."/>
            <person name="Zifcakova L."/>
            <person name="Stursova M."/>
            <person name="Spatafora J.W."/>
            <person name="Tedersoo L."/>
            <person name="Vaario L.-M."/>
            <person name="Yamada A."/>
            <person name="Yan M."/>
            <person name="Wang P."/>
            <person name="Xu J."/>
            <person name="Bruns T."/>
            <person name="Baldrian P."/>
            <person name="Vilgalys R."/>
            <person name="Henrissat B."/>
            <person name="Grigoriev I.V."/>
            <person name="Hibbett D."/>
            <person name="Nagy L.G."/>
            <person name="Martin F.M."/>
        </authorList>
    </citation>
    <scope>NUCLEOTIDE SEQUENCE</scope>
    <source>
        <strain evidence="2">Prilba</strain>
    </source>
</reference>